<feature type="compositionally biased region" description="Polar residues" evidence="5">
    <location>
        <begin position="314"/>
        <end position="325"/>
    </location>
</feature>
<organism evidence="6">
    <name type="scientific">Phallusia mammillata</name>
    <dbReference type="NCBI Taxonomy" id="59560"/>
    <lineage>
        <taxon>Eukaryota</taxon>
        <taxon>Metazoa</taxon>
        <taxon>Chordata</taxon>
        <taxon>Tunicata</taxon>
        <taxon>Ascidiacea</taxon>
        <taxon>Phlebobranchia</taxon>
        <taxon>Ascidiidae</taxon>
        <taxon>Phallusia</taxon>
    </lineage>
</organism>
<sequence>MVEIMGNCLPWLNSKNKRRKVSFLMVGLDNAGKTTAVKGVQGQPVADVAPTVGFSSVDIRNGIYDVTMIDLGGGSRIRDIWKNYLAEIHAVVFVVDSTDVERMTECKETLQKLLENPLIQRKPVLLLANKQDKDSALEEYEICESLNVEEIVNANQCLCKVVLCAALTSKPGKKGMDPALKGGFAWLLHVVGEQYETLNERIVADVKKREILREEEIKISKERVRLIREERARLEEEAQANGDVPQDSPSKLSSTTNNANTSLDVEGLLPGSVADETGKASALSVRSGLGDQLLDDEEELPGSVKQTGAEDSCTESQQRSNSRMSNIVRDVATPSTPSTDRLQTVPTPETDLSSEILPSDIKKKKRRKRKNNQVIPLSSDQLPLSSVVLPPIETKGRLSSIENSLGQMPLPPVKPNIDSEDDILT</sequence>
<keyword evidence="4" id="KW-0460">Magnesium</keyword>
<evidence type="ECO:0000256" key="3">
    <source>
        <dbReference type="PIRSR" id="PIRSR606689-1"/>
    </source>
</evidence>
<keyword evidence="4" id="KW-0479">Metal-binding</keyword>
<dbReference type="GO" id="GO:0097500">
    <property type="term" value="P:receptor localization to non-motile cilium"/>
    <property type="evidence" value="ECO:0007669"/>
    <property type="project" value="TreeGrafter"/>
</dbReference>
<feature type="binding site" evidence="4">
    <location>
        <position position="34"/>
    </location>
    <ligand>
        <name>Mg(2+)</name>
        <dbReference type="ChEBI" id="CHEBI:18420"/>
    </ligand>
</feature>
<dbReference type="PROSITE" id="PS51417">
    <property type="entry name" value="ARF"/>
    <property type="match status" value="1"/>
</dbReference>
<dbReference type="Pfam" id="PF00025">
    <property type="entry name" value="Arf"/>
    <property type="match status" value="1"/>
</dbReference>
<evidence type="ECO:0000256" key="2">
    <source>
        <dbReference type="ARBA" id="ARBA00023134"/>
    </source>
</evidence>
<dbReference type="PANTHER" id="PTHR46090">
    <property type="entry name" value="ADP-RIBOSYLATION FACTOR-LIKE PROTEIN 13B"/>
    <property type="match status" value="1"/>
</dbReference>
<proteinExistence type="evidence at transcript level"/>
<reference evidence="6" key="1">
    <citation type="submission" date="2020-04" db="EMBL/GenBank/DDBJ databases">
        <authorList>
            <person name="Neveu A P."/>
        </authorList>
    </citation>
    <scope>NUCLEOTIDE SEQUENCE</scope>
    <source>
        <tissue evidence="6">Whole embryo</tissue>
    </source>
</reference>
<dbReference type="SMART" id="SM00177">
    <property type="entry name" value="ARF"/>
    <property type="match status" value="1"/>
</dbReference>
<feature type="region of interest" description="Disordered" evidence="5">
    <location>
        <begin position="400"/>
        <end position="425"/>
    </location>
</feature>
<accession>A0A6F9D666</accession>
<feature type="binding site" evidence="4">
    <location>
        <position position="51"/>
    </location>
    <ligand>
        <name>Mg(2+)</name>
        <dbReference type="ChEBI" id="CHEBI:18420"/>
    </ligand>
</feature>
<dbReference type="GO" id="GO:1905515">
    <property type="term" value="P:non-motile cilium assembly"/>
    <property type="evidence" value="ECO:0007669"/>
    <property type="project" value="TreeGrafter"/>
</dbReference>
<dbReference type="Gene3D" id="3.40.50.300">
    <property type="entry name" value="P-loop containing nucleotide triphosphate hydrolases"/>
    <property type="match status" value="1"/>
</dbReference>
<keyword evidence="1 3" id="KW-0547">Nucleotide-binding</keyword>
<dbReference type="GO" id="GO:0097730">
    <property type="term" value="C:non-motile cilium"/>
    <property type="evidence" value="ECO:0007669"/>
    <property type="project" value="TreeGrafter"/>
</dbReference>
<feature type="region of interest" description="Disordered" evidence="5">
    <location>
        <begin position="236"/>
        <end position="273"/>
    </location>
</feature>
<dbReference type="InterPro" id="IPR051995">
    <property type="entry name" value="Ciliary_GTPase"/>
</dbReference>
<feature type="compositionally biased region" description="Polar residues" evidence="5">
    <location>
        <begin position="247"/>
        <end position="263"/>
    </location>
</feature>
<dbReference type="GO" id="GO:0046872">
    <property type="term" value="F:metal ion binding"/>
    <property type="evidence" value="ECO:0007669"/>
    <property type="project" value="UniProtKB-KW"/>
</dbReference>
<dbReference type="PANTHER" id="PTHR46090:SF2">
    <property type="entry name" value="ADP-RIBOSYLATION FACTOR-LIKE PROTEIN 13B"/>
    <property type="match status" value="1"/>
</dbReference>
<evidence type="ECO:0000256" key="1">
    <source>
        <dbReference type="ARBA" id="ARBA00022741"/>
    </source>
</evidence>
<dbReference type="EMBL" id="LR783035">
    <property type="protein sequence ID" value="CAB3222877.1"/>
    <property type="molecule type" value="mRNA"/>
</dbReference>
<feature type="binding site" evidence="3">
    <location>
        <begin position="129"/>
        <end position="132"/>
    </location>
    <ligand>
        <name>GTP</name>
        <dbReference type="ChEBI" id="CHEBI:37565"/>
    </ligand>
</feature>
<dbReference type="GO" id="GO:0005525">
    <property type="term" value="F:GTP binding"/>
    <property type="evidence" value="ECO:0007669"/>
    <property type="project" value="UniProtKB-KW"/>
</dbReference>
<protein>
    <submittedName>
        <fullName evidence="6">ADP-ribosylation factor-like protein 13B</fullName>
    </submittedName>
</protein>
<feature type="compositionally biased region" description="Polar residues" evidence="5">
    <location>
        <begin position="333"/>
        <end position="353"/>
    </location>
</feature>
<dbReference type="SUPFAM" id="SSF52540">
    <property type="entry name" value="P-loop containing nucleoside triphosphate hydrolases"/>
    <property type="match status" value="1"/>
</dbReference>
<evidence type="ECO:0000313" key="6">
    <source>
        <dbReference type="EMBL" id="CAB3222877.1"/>
    </source>
</evidence>
<dbReference type="FunFam" id="3.40.50.300:FF:000415">
    <property type="entry name" value="ADP-ribosylation factor-like GTPase 13B"/>
    <property type="match status" value="1"/>
</dbReference>
<feature type="binding site" evidence="3">
    <location>
        <begin position="27"/>
        <end position="34"/>
    </location>
    <ligand>
        <name>GTP</name>
        <dbReference type="ChEBI" id="CHEBI:37565"/>
    </ligand>
</feature>
<name>A0A6F9D666_9ASCI</name>
<dbReference type="InterPro" id="IPR006689">
    <property type="entry name" value="Small_GTPase_ARF/SAR"/>
</dbReference>
<gene>
    <name evidence="6" type="primary">Arl13b</name>
</gene>
<evidence type="ECO:0000256" key="5">
    <source>
        <dbReference type="SAM" id="MobiDB-lite"/>
    </source>
</evidence>
<dbReference type="AlphaFoldDB" id="A0A6F9D666"/>
<dbReference type="InterPro" id="IPR027417">
    <property type="entry name" value="P-loop_NTPase"/>
</dbReference>
<dbReference type="SMART" id="SM00178">
    <property type="entry name" value="SAR"/>
    <property type="match status" value="1"/>
</dbReference>
<dbReference type="GO" id="GO:0003924">
    <property type="term" value="F:GTPase activity"/>
    <property type="evidence" value="ECO:0007669"/>
    <property type="project" value="InterPro"/>
</dbReference>
<feature type="region of interest" description="Disordered" evidence="5">
    <location>
        <begin position="301"/>
        <end position="354"/>
    </location>
</feature>
<evidence type="ECO:0000256" key="4">
    <source>
        <dbReference type="PIRSR" id="PIRSR606689-2"/>
    </source>
</evidence>
<dbReference type="GO" id="GO:0060170">
    <property type="term" value="C:ciliary membrane"/>
    <property type="evidence" value="ECO:0007669"/>
    <property type="project" value="TreeGrafter"/>
</dbReference>
<keyword evidence="2 3" id="KW-0342">GTP-binding</keyword>
<dbReference type="PRINTS" id="PR00328">
    <property type="entry name" value="SAR1GTPBP"/>
</dbReference>
<feature type="binding site" evidence="3">
    <location>
        <position position="73"/>
    </location>
    <ligand>
        <name>GTP</name>
        <dbReference type="ChEBI" id="CHEBI:37565"/>
    </ligand>
</feature>